<organism evidence="1 2">
    <name type="scientific">Panacagrimonas perspica</name>
    <dbReference type="NCBI Taxonomy" id="381431"/>
    <lineage>
        <taxon>Bacteria</taxon>
        <taxon>Pseudomonadati</taxon>
        <taxon>Pseudomonadota</taxon>
        <taxon>Gammaproteobacteria</taxon>
        <taxon>Nevskiales</taxon>
        <taxon>Nevskiaceae</taxon>
        <taxon>Panacagrimonas</taxon>
    </lineage>
</organism>
<accession>A0A4V3F3Z7</accession>
<keyword evidence="2" id="KW-1185">Reference proteome</keyword>
<dbReference type="AlphaFoldDB" id="A0A4V3F3Z7"/>
<proteinExistence type="predicted"/>
<dbReference type="InterPro" id="IPR008969">
    <property type="entry name" value="CarboxyPept-like_regulatory"/>
</dbReference>
<name>A0A4V3F3Z7_9GAMM</name>
<evidence type="ECO:0000313" key="1">
    <source>
        <dbReference type="EMBL" id="TDU23316.1"/>
    </source>
</evidence>
<reference evidence="1 2" key="1">
    <citation type="submission" date="2019-03" db="EMBL/GenBank/DDBJ databases">
        <title>Genomic Encyclopedia of Type Strains, Phase IV (KMG-IV): sequencing the most valuable type-strain genomes for metagenomic binning, comparative biology and taxonomic classification.</title>
        <authorList>
            <person name="Goeker M."/>
        </authorList>
    </citation>
    <scope>NUCLEOTIDE SEQUENCE [LARGE SCALE GENOMIC DNA]</scope>
    <source>
        <strain evidence="1 2">DSM 26377</strain>
    </source>
</reference>
<evidence type="ECO:0000313" key="2">
    <source>
        <dbReference type="Proteomes" id="UP000295341"/>
    </source>
</evidence>
<gene>
    <name evidence="1" type="ORF">DFR24_4842</name>
</gene>
<protein>
    <recommendedName>
        <fullName evidence="3">Carboxypeptidase family protein</fullName>
    </recommendedName>
</protein>
<dbReference type="RefSeq" id="WP_133883984.1">
    <property type="nucleotide sequence ID" value="NZ_MWIN01000016.1"/>
</dbReference>
<dbReference type="SUPFAM" id="SSF49464">
    <property type="entry name" value="Carboxypeptidase regulatory domain-like"/>
    <property type="match status" value="1"/>
</dbReference>
<sequence>MRFAARPTGASHRRERGRLLAALTLAWSATLGAGGYEFVPPDAETLRDPVRSGVMYFGSVRDENGQYVAGVTVTLDAGNTSFVAVTNFMGRYRIRYIPMEIDPKQIQLQCTKIDYVQVQLIKRPPLSTTISPIQADCVLRRAA</sequence>
<dbReference type="Proteomes" id="UP000295341">
    <property type="component" value="Unassembled WGS sequence"/>
</dbReference>
<dbReference type="EMBL" id="SOBT01000013">
    <property type="protein sequence ID" value="TDU23316.1"/>
    <property type="molecule type" value="Genomic_DNA"/>
</dbReference>
<evidence type="ECO:0008006" key="3">
    <source>
        <dbReference type="Google" id="ProtNLM"/>
    </source>
</evidence>
<comment type="caution">
    <text evidence="1">The sequence shown here is derived from an EMBL/GenBank/DDBJ whole genome shotgun (WGS) entry which is preliminary data.</text>
</comment>